<gene>
    <name evidence="2" type="ORF">MELLADRAFT_67326</name>
</gene>
<name>F4S2P1_MELLP</name>
<dbReference type="HOGENOM" id="CLU_826616_0_0_1"/>
<evidence type="ECO:0000256" key="1">
    <source>
        <dbReference type="SAM" id="MobiDB-lite"/>
    </source>
</evidence>
<dbReference type="Proteomes" id="UP000001072">
    <property type="component" value="Unassembled WGS sequence"/>
</dbReference>
<dbReference type="AlphaFoldDB" id="F4S2P1"/>
<dbReference type="InParanoid" id="F4S2P1"/>
<dbReference type="OrthoDB" id="10502857at2759"/>
<dbReference type="KEGG" id="mlr:MELLADRAFT_67326"/>
<organism evidence="3">
    <name type="scientific">Melampsora larici-populina (strain 98AG31 / pathotype 3-4-7)</name>
    <name type="common">Poplar leaf rust fungus</name>
    <dbReference type="NCBI Taxonomy" id="747676"/>
    <lineage>
        <taxon>Eukaryota</taxon>
        <taxon>Fungi</taxon>
        <taxon>Dikarya</taxon>
        <taxon>Basidiomycota</taxon>
        <taxon>Pucciniomycotina</taxon>
        <taxon>Pucciniomycetes</taxon>
        <taxon>Pucciniales</taxon>
        <taxon>Melampsoraceae</taxon>
        <taxon>Melampsora</taxon>
    </lineage>
</organism>
<feature type="region of interest" description="Disordered" evidence="1">
    <location>
        <begin position="285"/>
        <end position="309"/>
    </location>
</feature>
<keyword evidence="3" id="KW-1185">Reference proteome</keyword>
<feature type="compositionally biased region" description="Polar residues" evidence="1">
    <location>
        <begin position="258"/>
        <end position="267"/>
    </location>
</feature>
<feature type="compositionally biased region" description="Basic and acidic residues" evidence="1">
    <location>
        <begin position="246"/>
        <end position="257"/>
    </location>
</feature>
<dbReference type="VEuPathDB" id="FungiDB:MELLADRAFT_67326"/>
<protein>
    <submittedName>
        <fullName evidence="2">Uncharacterized protein</fullName>
    </submittedName>
</protein>
<dbReference type="GeneID" id="18930816"/>
<dbReference type="EMBL" id="GL883141">
    <property type="protein sequence ID" value="EGG01034.1"/>
    <property type="molecule type" value="Genomic_DNA"/>
</dbReference>
<dbReference type="RefSeq" id="XP_007415634.1">
    <property type="nucleotide sequence ID" value="XM_007415572.1"/>
</dbReference>
<proteinExistence type="predicted"/>
<feature type="region of interest" description="Disordered" evidence="1">
    <location>
        <begin position="246"/>
        <end position="270"/>
    </location>
</feature>
<accession>F4S2P1</accession>
<sequence length="336" mass="38082">MSSYMTYTLGRFLPDTRSRINDFLDALCNGCIVFMCSHSVHFNHTHSLTTFALHLGPKIKQPPLRLQHISTDVDLSLYDYFTPSGILKVTIADSDSAAQSLMILIQEGSQTLFDAINNAHRSETAVVLGTHESNLLPHTPHTLITILEPQNTLASPTNTKLKQVVDARHHELYEFRNTKIYCTLMLFQSEGDQCSGSELRRLDLRFVSSHMDHTLSIVGVVIFDTGHRLLPKLLALRETPDTHKMFRDRGQDQKASQDCEQLSSNKPSDPVLQRDLITAGLTLVAETPTPKERNDNPTDPNQPDLEDEAFEIPPEIWDFLLDEQQRYPDYWLSLNS</sequence>
<evidence type="ECO:0000313" key="3">
    <source>
        <dbReference type="Proteomes" id="UP000001072"/>
    </source>
</evidence>
<evidence type="ECO:0000313" key="2">
    <source>
        <dbReference type="EMBL" id="EGG01034.1"/>
    </source>
</evidence>
<reference evidence="3" key="1">
    <citation type="journal article" date="2011" name="Proc. Natl. Acad. Sci. U.S.A.">
        <title>Obligate biotrophy features unraveled by the genomic analysis of rust fungi.</title>
        <authorList>
            <person name="Duplessis S."/>
            <person name="Cuomo C.A."/>
            <person name="Lin Y.-C."/>
            <person name="Aerts A."/>
            <person name="Tisserant E."/>
            <person name="Veneault-Fourrey C."/>
            <person name="Joly D.L."/>
            <person name="Hacquard S."/>
            <person name="Amselem J."/>
            <person name="Cantarel B.L."/>
            <person name="Chiu R."/>
            <person name="Coutinho P.M."/>
            <person name="Feau N."/>
            <person name="Field M."/>
            <person name="Frey P."/>
            <person name="Gelhaye E."/>
            <person name="Goldberg J."/>
            <person name="Grabherr M.G."/>
            <person name="Kodira C.D."/>
            <person name="Kohler A."/>
            <person name="Kuees U."/>
            <person name="Lindquist E.A."/>
            <person name="Lucas S.M."/>
            <person name="Mago R."/>
            <person name="Mauceli E."/>
            <person name="Morin E."/>
            <person name="Murat C."/>
            <person name="Pangilinan J.L."/>
            <person name="Park R."/>
            <person name="Pearson M."/>
            <person name="Quesneville H."/>
            <person name="Rouhier N."/>
            <person name="Sakthikumar S."/>
            <person name="Salamov A.A."/>
            <person name="Schmutz J."/>
            <person name="Selles B."/>
            <person name="Shapiro H."/>
            <person name="Tanguay P."/>
            <person name="Tuskan G.A."/>
            <person name="Henrissat B."/>
            <person name="Van de Peer Y."/>
            <person name="Rouze P."/>
            <person name="Ellis J.G."/>
            <person name="Dodds P.N."/>
            <person name="Schein J.E."/>
            <person name="Zhong S."/>
            <person name="Hamelin R.C."/>
            <person name="Grigoriev I.V."/>
            <person name="Szabo L.J."/>
            <person name="Martin F."/>
        </authorList>
    </citation>
    <scope>NUCLEOTIDE SEQUENCE [LARGE SCALE GENOMIC DNA]</scope>
    <source>
        <strain evidence="3">98AG31 / pathotype 3-4-7</strain>
    </source>
</reference>